<evidence type="ECO:0000256" key="2">
    <source>
        <dbReference type="ARBA" id="ARBA00022803"/>
    </source>
</evidence>
<accession>A4BIM3</accession>
<dbReference type="InterPro" id="IPR041698">
    <property type="entry name" value="Methyltransf_25"/>
</dbReference>
<dbReference type="AlphaFoldDB" id="A4BIM3"/>
<feature type="repeat" description="TPR" evidence="3">
    <location>
        <begin position="141"/>
        <end position="174"/>
    </location>
</feature>
<feature type="repeat" description="TPR" evidence="3">
    <location>
        <begin position="107"/>
        <end position="140"/>
    </location>
</feature>
<dbReference type="Pfam" id="PF13649">
    <property type="entry name" value="Methyltransf_25"/>
    <property type="match status" value="1"/>
</dbReference>
<evidence type="ECO:0000259" key="5">
    <source>
        <dbReference type="Pfam" id="PF13649"/>
    </source>
</evidence>
<evidence type="ECO:0000256" key="4">
    <source>
        <dbReference type="SAM" id="MobiDB-lite"/>
    </source>
</evidence>
<dbReference type="CDD" id="cd02440">
    <property type="entry name" value="AdoMet_MTases"/>
    <property type="match status" value="1"/>
</dbReference>
<comment type="caution">
    <text evidence="6">The sequence shown here is derived from an EMBL/GenBank/DDBJ whole genome shotgun (WGS) entry which is preliminary data.</text>
</comment>
<dbReference type="PROSITE" id="PS50005">
    <property type="entry name" value="TPR"/>
    <property type="match status" value="2"/>
</dbReference>
<dbReference type="OrthoDB" id="649979at2"/>
<gene>
    <name evidence="6" type="ORF">MED297_15495</name>
</gene>
<dbReference type="SUPFAM" id="SSF48452">
    <property type="entry name" value="TPR-like"/>
    <property type="match status" value="1"/>
</dbReference>
<evidence type="ECO:0000256" key="3">
    <source>
        <dbReference type="PROSITE-ProRule" id="PRU00339"/>
    </source>
</evidence>
<sequence>MSQAQPSVTASWEMTAPSEPSQSGDDIALLQKQALYHYEKSLNAQTPNEQTVKHRGLAKELAQRLRQSSRAGISGHNLLGRIALDEGFYALADHHLKEALSITTQDAGCWYSLGHVRLAQKQYDDALSCFSKALEIAPRQTRAATSLAYTLARKGNTVEAFQAYRQLFRVHPEDAHVQAKLFEILPMIQADRYQEDLEKDALRWLNVPNTNPQALATLVMSLMRHKYHLDSPDAIIDLQDLAKDPLLNQSLGKIYFTNAELEQFLVMLRKQVLLNSIAGGYADQNLLTLAGNLAMHAEHNEHVSLYDSSERDLLAGLKTLINDVKRSGHPPLHNMAHLVVLYAMYEPIQRLSAFSTTSRLNTAAWPDYCQALIEHAVNEPQTELNIAKSIKQLTPITDTVSQSVKSQYEENPYPRWLHLGYNTPTNYGRALENELIDFRAPAFFNMGAVKFLIAGAGTGQHALRVARYFRNAEVTAIDLSKRSLAYAKRQADALGITNLSFLCGDILELDRLEDKFHVIECSGVLHHMQSPEAGLAKLKDRLVDRGLLKLGLYSYQAREVVREVRRMIEEYDVPLTLDGIRTMRQAILDGNMPYDFSGILKSQDFYSASGCRDLLFHVQECQYEPKDLKQLINKESLNFLGFVLPEHVRNQYRSLFPNDKTLTNLENWQTFESSYPATFAGMYQFYVQK</sequence>
<name>A4BIM3_9GAMM</name>
<dbReference type="SMART" id="SM00028">
    <property type="entry name" value="TPR"/>
    <property type="match status" value="3"/>
</dbReference>
<dbReference type="RefSeq" id="WP_008043231.1">
    <property type="nucleotide sequence ID" value="NZ_CH724150.1"/>
</dbReference>
<reference evidence="6 7" key="1">
    <citation type="submission" date="2006-02" db="EMBL/GenBank/DDBJ databases">
        <authorList>
            <person name="Pinhassi J."/>
            <person name="Pedros-Alio C."/>
            <person name="Ferriera S."/>
            <person name="Johnson J."/>
            <person name="Kravitz S."/>
            <person name="Halpern A."/>
            <person name="Remington K."/>
            <person name="Beeson K."/>
            <person name="Tran B."/>
            <person name="Rogers Y.-H."/>
            <person name="Friedman R."/>
            <person name="Venter J.C."/>
        </authorList>
    </citation>
    <scope>NUCLEOTIDE SEQUENCE [LARGE SCALE GENOMIC DNA]</scope>
    <source>
        <strain evidence="6 7">MED297</strain>
    </source>
</reference>
<dbReference type="Gene3D" id="1.25.40.10">
    <property type="entry name" value="Tetratricopeptide repeat domain"/>
    <property type="match status" value="1"/>
</dbReference>
<keyword evidence="7" id="KW-1185">Reference proteome</keyword>
<keyword evidence="1" id="KW-0677">Repeat</keyword>
<dbReference type="PANTHER" id="PTHR16193:SF0">
    <property type="entry name" value="TETRATRICOPEPTIDE REPEAT PROTEIN 27"/>
    <property type="match status" value="1"/>
</dbReference>
<dbReference type="PANTHER" id="PTHR16193">
    <property type="entry name" value="TETRATRICOPEPTIDE REPEAT PROTEIN 27"/>
    <property type="match status" value="1"/>
</dbReference>
<dbReference type="Pfam" id="PF00515">
    <property type="entry name" value="TPR_1"/>
    <property type="match status" value="1"/>
</dbReference>
<feature type="region of interest" description="Disordered" evidence="4">
    <location>
        <begin position="1"/>
        <end position="24"/>
    </location>
</feature>
<protein>
    <submittedName>
        <fullName evidence="6">SAM (And some other nucleotide) binding motif:TPR repeat</fullName>
    </submittedName>
</protein>
<proteinExistence type="predicted"/>
<dbReference type="SUPFAM" id="SSF53335">
    <property type="entry name" value="S-adenosyl-L-methionine-dependent methyltransferases"/>
    <property type="match status" value="1"/>
</dbReference>
<dbReference type="Gene3D" id="3.40.50.150">
    <property type="entry name" value="Vaccinia Virus protein VP39"/>
    <property type="match status" value="1"/>
</dbReference>
<evidence type="ECO:0000313" key="6">
    <source>
        <dbReference type="EMBL" id="EAR07987.1"/>
    </source>
</evidence>
<dbReference type="InterPro" id="IPR044244">
    <property type="entry name" value="TTC27/Emw1"/>
</dbReference>
<evidence type="ECO:0000256" key="1">
    <source>
        <dbReference type="ARBA" id="ARBA00022737"/>
    </source>
</evidence>
<evidence type="ECO:0000313" key="7">
    <source>
        <dbReference type="Proteomes" id="UP000005953"/>
    </source>
</evidence>
<dbReference type="EMBL" id="AAOE01000027">
    <property type="protein sequence ID" value="EAR07987.1"/>
    <property type="molecule type" value="Genomic_DNA"/>
</dbReference>
<dbReference type="HOGENOM" id="CLU_013533_0_0_6"/>
<feature type="domain" description="Methyltransferase" evidence="5">
    <location>
        <begin position="453"/>
        <end position="544"/>
    </location>
</feature>
<dbReference type="InterPro" id="IPR029063">
    <property type="entry name" value="SAM-dependent_MTases_sf"/>
</dbReference>
<organism evidence="6 7">
    <name type="scientific">Reinekea blandensis MED297</name>
    <dbReference type="NCBI Taxonomy" id="314283"/>
    <lineage>
        <taxon>Bacteria</taxon>
        <taxon>Pseudomonadati</taxon>
        <taxon>Pseudomonadota</taxon>
        <taxon>Gammaproteobacteria</taxon>
        <taxon>Oceanospirillales</taxon>
        <taxon>Saccharospirillaceae</taxon>
        <taxon>Reinekea</taxon>
    </lineage>
</organism>
<dbReference type="STRING" id="314283.MED297_15495"/>
<dbReference type="InterPro" id="IPR019734">
    <property type="entry name" value="TPR_rpt"/>
</dbReference>
<dbReference type="InterPro" id="IPR011990">
    <property type="entry name" value="TPR-like_helical_dom_sf"/>
</dbReference>
<dbReference type="Proteomes" id="UP000005953">
    <property type="component" value="Unassembled WGS sequence"/>
</dbReference>
<keyword evidence="2 3" id="KW-0802">TPR repeat</keyword>
<dbReference type="PROSITE" id="PS50293">
    <property type="entry name" value="TPR_REGION"/>
    <property type="match status" value="1"/>
</dbReference>